<evidence type="ECO:0000313" key="2">
    <source>
        <dbReference type="EMBL" id="PWJ92035.1"/>
    </source>
</evidence>
<reference evidence="2 3" key="1">
    <citation type="submission" date="2018-05" db="EMBL/GenBank/DDBJ databases">
        <title>Genomic Encyclopedia of Type Strains, Phase IV (KMG-IV): sequencing the most valuable type-strain genomes for metagenomic binning, comparative biology and taxonomic classification.</title>
        <authorList>
            <person name="Goeker M."/>
        </authorList>
    </citation>
    <scope>NUCLEOTIDE SEQUENCE [LARGE SCALE GENOMIC DNA]</scope>
    <source>
        <strain evidence="2 3">DSM 24906</strain>
    </source>
</reference>
<proteinExistence type="predicted"/>
<comment type="caution">
    <text evidence="2">The sequence shown here is derived from an EMBL/GenBank/DDBJ whole genome shotgun (WGS) entry which is preliminary data.</text>
</comment>
<keyword evidence="1" id="KW-0472">Membrane</keyword>
<keyword evidence="1" id="KW-0812">Transmembrane</keyword>
<keyword evidence="3" id="KW-1185">Reference proteome</keyword>
<gene>
    <name evidence="2" type="ORF">C7380_11028</name>
</gene>
<sequence>MKRIFAFDIARAFAILGMMIVNYNIVFSYGKVEITFLSNFIYF</sequence>
<dbReference type="Proteomes" id="UP000245921">
    <property type="component" value="Unassembled WGS sequence"/>
</dbReference>
<name>A0AA45HIH5_9BACT</name>
<organism evidence="2 3">
    <name type="scientific">Oceanotoga teriensis</name>
    <dbReference type="NCBI Taxonomy" id="515440"/>
    <lineage>
        <taxon>Bacteria</taxon>
        <taxon>Thermotogati</taxon>
        <taxon>Thermotogota</taxon>
        <taxon>Thermotogae</taxon>
        <taxon>Petrotogales</taxon>
        <taxon>Petrotogaceae</taxon>
        <taxon>Oceanotoga</taxon>
    </lineage>
</organism>
<evidence type="ECO:0000256" key="1">
    <source>
        <dbReference type="SAM" id="Phobius"/>
    </source>
</evidence>
<dbReference type="EMBL" id="QGGI01000010">
    <property type="protein sequence ID" value="PWJ92035.1"/>
    <property type="molecule type" value="Genomic_DNA"/>
</dbReference>
<dbReference type="RefSeq" id="WP_306765956.1">
    <property type="nucleotide sequence ID" value="NZ_QGGI01000010.1"/>
</dbReference>
<feature type="transmembrane region" description="Helical" evidence="1">
    <location>
        <begin position="12"/>
        <end position="30"/>
    </location>
</feature>
<dbReference type="AlphaFoldDB" id="A0AA45HIH5"/>
<evidence type="ECO:0000313" key="3">
    <source>
        <dbReference type="Proteomes" id="UP000245921"/>
    </source>
</evidence>
<keyword evidence="1" id="KW-1133">Transmembrane helix</keyword>
<protein>
    <submittedName>
        <fullName evidence="2">Uncharacterized protein</fullName>
    </submittedName>
</protein>
<accession>A0AA45HIH5</accession>